<evidence type="ECO:0000313" key="4">
    <source>
        <dbReference type="EMBL" id="ACY13381.1"/>
    </source>
</evidence>
<dbReference type="KEGG" id="hoh:Hoch_0764"/>
<dbReference type="AlphaFoldDB" id="D0LLN8"/>
<keyword evidence="1" id="KW-0175">Coiled coil</keyword>
<dbReference type="HOGENOM" id="CLU_1259971_0_0_7"/>
<dbReference type="KEGG" id="hoh:Hoch_0620"/>
<accession>D0LLN8</accession>
<dbReference type="EMBL" id="CP001804">
    <property type="protein sequence ID" value="ACY13381.1"/>
    <property type="molecule type" value="Genomic_DNA"/>
</dbReference>
<dbReference type="EMBL" id="CP001804">
    <property type="protein sequence ID" value="ACY13255.1"/>
    <property type="molecule type" value="Genomic_DNA"/>
</dbReference>
<feature type="region of interest" description="Disordered" evidence="2">
    <location>
        <begin position="1"/>
        <end position="35"/>
    </location>
</feature>
<dbReference type="eggNOG" id="COG1961">
    <property type="taxonomic scope" value="Bacteria"/>
</dbReference>
<dbReference type="Proteomes" id="UP000001880">
    <property type="component" value="Chromosome"/>
</dbReference>
<evidence type="ECO:0000256" key="2">
    <source>
        <dbReference type="SAM" id="MobiDB-lite"/>
    </source>
</evidence>
<evidence type="ECO:0000313" key="3">
    <source>
        <dbReference type="EMBL" id="ACY13255.1"/>
    </source>
</evidence>
<reference evidence="3 5" key="1">
    <citation type="journal article" date="2010" name="Stand. Genomic Sci.">
        <title>Complete genome sequence of Haliangium ochraceum type strain (SMP-2).</title>
        <authorList>
            <consortium name="US DOE Joint Genome Institute (JGI-PGF)"/>
            <person name="Ivanova N."/>
            <person name="Daum C."/>
            <person name="Lang E."/>
            <person name="Abt B."/>
            <person name="Kopitz M."/>
            <person name="Saunders E."/>
            <person name="Lapidus A."/>
            <person name="Lucas S."/>
            <person name="Glavina Del Rio T."/>
            <person name="Nolan M."/>
            <person name="Tice H."/>
            <person name="Copeland A."/>
            <person name="Cheng J.F."/>
            <person name="Chen F."/>
            <person name="Bruce D."/>
            <person name="Goodwin L."/>
            <person name="Pitluck S."/>
            <person name="Mavromatis K."/>
            <person name="Pati A."/>
            <person name="Mikhailova N."/>
            <person name="Chen A."/>
            <person name="Palaniappan K."/>
            <person name="Land M."/>
            <person name="Hauser L."/>
            <person name="Chang Y.J."/>
            <person name="Jeffries C.D."/>
            <person name="Detter J.C."/>
            <person name="Brettin T."/>
            <person name="Rohde M."/>
            <person name="Goker M."/>
            <person name="Bristow J."/>
            <person name="Markowitz V."/>
            <person name="Eisen J.A."/>
            <person name="Hugenholtz P."/>
            <person name="Kyrpides N.C."/>
            <person name="Klenk H.P."/>
        </authorList>
    </citation>
    <scope>NUCLEOTIDE SEQUENCE [LARGE SCALE GENOMIC DNA]</scope>
    <source>
        <strain evidence="3">DSM 14365</strain>
        <strain evidence="5">DSM 14365 / CIP 107738 / JCM 11303 / AJ 13395 / SMP-2</strain>
    </source>
</reference>
<keyword evidence="5" id="KW-1185">Reference proteome</keyword>
<evidence type="ECO:0000256" key="1">
    <source>
        <dbReference type="SAM" id="Coils"/>
    </source>
</evidence>
<sequence length="220" mass="23986">MLSMASTSAMEPENLPLSTPPGARKQIPGEHAHEHSRPIVAPPAFVVERLRKVTAGGALASDVAARVEAHAARRRAELLAERTARASEIAARSADGRALLDTLVGLDAPARRLVEERLGEIGRAVAEAERELAEAERALLALDEQQTEAQWTASTLEHFADVWKVMSPGNRIRLVQALVRRIEVNEPSQEIRVVLHDLEFEHGEDEHAEVGTVEATEAFA</sequence>
<name>D0LLN8_HALO1</name>
<protein>
    <submittedName>
        <fullName evidence="3">Uncharacterized protein</fullName>
    </submittedName>
</protein>
<feature type="coiled-coil region" evidence="1">
    <location>
        <begin position="111"/>
        <end position="148"/>
    </location>
</feature>
<gene>
    <name evidence="3" type="ordered locus">Hoch_0620</name>
    <name evidence="4" type="ordered locus">Hoch_0764</name>
</gene>
<proteinExistence type="predicted"/>
<organism evidence="3 5">
    <name type="scientific">Haliangium ochraceum (strain DSM 14365 / JCM 11303 / SMP-2)</name>
    <dbReference type="NCBI Taxonomy" id="502025"/>
    <lineage>
        <taxon>Bacteria</taxon>
        <taxon>Pseudomonadati</taxon>
        <taxon>Myxococcota</taxon>
        <taxon>Polyangia</taxon>
        <taxon>Haliangiales</taxon>
        <taxon>Kofleriaceae</taxon>
        <taxon>Haliangium</taxon>
    </lineage>
</organism>
<evidence type="ECO:0000313" key="5">
    <source>
        <dbReference type="Proteomes" id="UP000001880"/>
    </source>
</evidence>